<protein>
    <recommendedName>
        <fullName evidence="6">Aromatic prenyltransferase</fullName>
    </recommendedName>
</protein>
<dbReference type="InterPro" id="IPR012148">
    <property type="entry name" value="ABBA_DMATS-like"/>
</dbReference>
<feature type="binding site" evidence="3">
    <location>
        <position position="297"/>
    </location>
    <ligand>
        <name>dimethylallyl diphosphate</name>
        <dbReference type="ChEBI" id="CHEBI:57623"/>
    </ligand>
</feature>
<dbReference type="CDD" id="cd13929">
    <property type="entry name" value="PT-DMATS_CymD"/>
    <property type="match status" value="1"/>
</dbReference>
<evidence type="ECO:0000256" key="1">
    <source>
        <dbReference type="ARBA" id="ARBA00010209"/>
    </source>
</evidence>
<feature type="binding site" evidence="3">
    <location>
        <position position="295"/>
    </location>
    <ligand>
        <name>dimethylallyl diphosphate</name>
        <dbReference type="ChEBI" id="CHEBI:57623"/>
    </ligand>
</feature>
<dbReference type="Proteomes" id="UP001152607">
    <property type="component" value="Unassembled WGS sequence"/>
</dbReference>
<organism evidence="4 5">
    <name type="scientific">Periconia digitata</name>
    <dbReference type="NCBI Taxonomy" id="1303443"/>
    <lineage>
        <taxon>Eukaryota</taxon>
        <taxon>Fungi</taxon>
        <taxon>Dikarya</taxon>
        <taxon>Ascomycota</taxon>
        <taxon>Pezizomycotina</taxon>
        <taxon>Dothideomycetes</taxon>
        <taxon>Pleosporomycetidae</taxon>
        <taxon>Pleosporales</taxon>
        <taxon>Massarineae</taxon>
        <taxon>Periconiaceae</taxon>
        <taxon>Periconia</taxon>
    </lineage>
</organism>
<dbReference type="Pfam" id="PF11991">
    <property type="entry name" value="Trp_DMAT"/>
    <property type="match status" value="1"/>
</dbReference>
<keyword evidence="5" id="KW-1185">Reference proteome</keyword>
<comment type="similarity">
    <text evidence="1">Belongs to the tryptophan dimethylallyltransferase family.</text>
</comment>
<dbReference type="PIRSF" id="PIRSF000509">
    <property type="entry name" value="Trp_DMAT"/>
    <property type="match status" value="1"/>
</dbReference>
<evidence type="ECO:0000313" key="5">
    <source>
        <dbReference type="Proteomes" id="UP001152607"/>
    </source>
</evidence>
<dbReference type="GO" id="GO:0009820">
    <property type="term" value="P:alkaloid metabolic process"/>
    <property type="evidence" value="ECO:0007669"/>
    <property type="project" value="InterPro"/>
</dbReference>
<feature type="binding site" evidence="3">
    <location>
        <position position="226"/>
    </location>
    <ligand>
        <name>dimethylallyl diphosphate</name>
        <dbReference type="ChEBI" id="CHEBI:57623"/>
    </ligand>
</feature>
<evidence type="ECO:0000256" key="2">
    <source>
        <dbReference type="ARBA" id="ARBA00022679"/>
    </source>
</evidence>
<dbReference type="PANTHER" id="PTHR40627:SF4">
    <property type="entry name" value="PRENYLTRANSFERASE ASQH1-RELATED"/>
    <property type="match status" value="1"/>
</dbReference>
<dbReference type="SFLD" id="SFLDS00036">
    <property type="entry name" value="Aromatic_Prenyltransferase"/>
    <property type="match status" value="1"/>
</dbReference>
<feature type="binding site" evidence="3">
    <location>
        <position position="299"/>
    </location>
    <ligand>
        <name>dimethylallyl diphosphate</name>
        <dbReference type="ChEBI" id="CHEBI:57623"/>
    </ligand>
</feature>
<keyword evidence="2" id="KW-0808">Transferase</keyword>
<dbReference type="GO" id="GO:0016765">
    <property type="term" value="F:transferase activity, transferring alkyl or aryl (other than methyl) groups"/>
    <property type="evidence" value="ECO:0007669"/>
    <property type="project" value="InterPro"/>
</dbReference>
<dbReference type="SFLD" id="SFLDG01162">
    <property type="entry name" value="I"/>
    <property type="match status" value="1"/>
</dbReference>
<sequence length="467" mass="52533">MIIPNIPSEHLYRIMAPHAEPYTPSFTTLKSEADVDRVKTPLETIDATLAFKTPNHIFWWARTGPQLATLLHHAGYTPSDQYTELLFYALHIIPSLGPAPAIDGTLQWKSPQTPDGTPLDLSWEWGLDGKGVIRTSFEPIGPLAGTAADPSNSYETDRWIRHLESQGLVKGLDLEWYGYFASSVLPDAAEAQIQRTNKLDFELAPDAGTFVTRDVDLTKGPIVKMYMFPGLRAQQVGGRTSNLDVVERAIRGLPKEQFDALAPDPLLDFLDEATQKWNMEVGIFSFDLLKPESSRIKLYTRAPHTSIEYLMDALTLGGRQSISMYSEEAFADLKDFWKIFIGEAPAVLPSGGKERAGPGFYFTIKAGKPATPKVYISPASFCESDAEVLKRLWRFFETRRKPGKMLEQMEKYEKALEEMYGSQFLRDQCDVHFYIGCALEVDQLRVVTYMCPQILSREDLGRNGQSK</sequence>
<dbReference type="AlphaFoldDB" id="A0A9W4UE69"/>
<feature type="binding site" evidence="3">
    <location>
        <position position="449"/>
    </location>
    <ligand>
        <name>dimethylallyl diphosphate</name>
        <dbReference type="ChEBI" id="CHEBI:57623"/>
    </ligand>
</feature>
<evidence type="ECO:0008006" key="6">
    <source>
        <dbReference type="Google" id="ProtNLM"/>
    </source>
</evidence>
<feature type="binding site" evidence="3">
    <location>
        <position position="375"/>
    </location>
    <ligand>
        <name>dimethylallyl diphosphate</name>
        <dbReference type="ChEBI" id="CHEBI:57623"/>
    </ligand>
</feature>
<proteinExistence type="inferred from homology"/>
<feature type="binding site" evidence="3">
    <location>
        <position position="224"/>
    </location>
    <ligand>
        <name>dimethylallyl diphosphate</name>
        <dbReference type="ChEBI" id="CHEBI:57623"/>
    </ligand>
</feature>
<evidence type="ECO:0000313" key="4">
    <source>
        <dbReference type="EMBL" id="CAI6334778.1"/>
    </source>
</evidence>
<dbReference type="EMBL" id="CAOQHR010000005">
    <property type="protein sequence ID" value="CAI6334778.1"/>
    <property type="molecule type" value="Genomic_DNA"/>
</dbReference>
<comment type="caution">
    <text evidence="4">The sequence shown here is derived from an EMBL/GenBank/DDBJ whole genome shotgun (WGS) entry which is preliminary data.</text>
</comment>
<dbReference type="OrthoDB" id="3354387at2759"/>
<dbReference type="PANTHER" id="PTHR40627">
    <property type="entry name" value="INDOLE PRENYLTRANSFERASE TDIB-RELATED"/>
    <property type="match status" value="1"/>
</dbReference>
<accession>A0A9W4UE69</accession>
<gene>
    <name evidence="4" type="ORF">PDIGIT_LOCUS7846</name>
</gene>
<feature type="binding site" evidence="3">
    <location>
        <position position="134"/>
    </location>
    <ligand>
        <name>dimethylallyl diphosphate</name>
        <dbReference type="ChEBI" id="CHEBI:57623"/>
    </ligand>
</feature>
<dbReference type="InterPro" id="IPR033964">
    <property type="entry name" value="ABBA"/>
</dbReference>
<evidence type="ECO:0000256" key="3">
    <source>
        <dbReference type="PIRSR" id="PIRSR000509-1"/>
    </source>
</evidence>
<name>A0A9W4UE69_9PLEO</name>
<reference evidence="4" key="1">
    <citation type="submission" date="2023-01" db="EMBL/GenBank/DDBJ databases">
        <authorList>
            <person name="Van Ghelder C."/>
            <person name="Rancurel C."/>
        </authorList>
    </citation>
    <scope>NUCLEOTIDE SEQUENCE</scope>
    <source>
        <strain evidence="4">CNCM I-4278</strain>
    </source>
</reference>
<dbReference type="InterPro" id="IPR017795">
    <property type="entry name" value="ABBA_NscD-like"/>
</dbReference>
<dbReference type="NCBIfam" id="TIGR03429">
    <property type="entry name" value="arom_pren_DMATS"/>
    <property type="match status" value="1"/>
</dbReference>